<evidence type="ECO:0000259" key="3">
    <source>
        <dbReference type="PROSITE" id="PS50977"/>
    </source>
</evidence>
<evidence type="ECO:0000256" key="1">
    <source>
        <dbReference type="ARBA" id="ARBA00023125"/>
    </source>
</evidence>
<dbReference type="Proteomes" id="UP000664048">
    <property type="component" value="Unassembled WGS sequence"/>
</dbReference>
<evidence type="ECO:0000313" key="9">
    <source>
        <dbReference type="Proteomes" id="UP001220209"/>
    </source>
</evidence>
<dbReference type="RefSeq" id="WP_046196579.1">
    <property type="nucleotide sequence ID" value="NZ_AP018359.1"/>
</dbReference>
<dbReference type="Pfam" id="PF00440">
    <property type="entry name" value="TetR_N"/>
    <property type="match status" value="1"/>
</dbReference>
<name>A0A1E3FTH1_9BURK</name>
<keyword evidence="8" id="KW-1185">Reference proteome</keyword>
<dbReference type="PROSITE" id="PS50977">
    <property type="entry name" value="HTH_TETR_2"/>
    <property type="match status" value="1"/>
</dbReference>
<sequence length="200" mass="22487">MAEIQASQGNRGQFGPEVWIAGARKLLVTKSIDAVRVEALAKEMGVTKGSFYWHFKDREDLLRRMLTAWRDEATEQIIFRFESRGLPARELIRDLLSLPFHGVAAQEAAATELAIRAWARRDEMARTIVDEVDAKRLSYIAQCFSALGYGIAEARSRAFVLYSYELSESLLSDQGTPTQKAERRTFVEKLLIEPCAGGSI</sequence>
<evidence type="ECO:0000256" key="2">
    <source>
        <dbReference type="PROSITE-ProRule" id="PRU00335"/>
    </source>
</evidence>
<evidence type="ECO:0000313" key="7">
    <source>
        <dbReference type="Proteomes" id="UP000611459"/>
    </source>
</evidence>
<feature type="domain" description="HTH tetR-type" evidence="3">
    <location>
        <begin position="13"/>
        <end position="73"/>
    </location>
</feature>
<keyword evidence="1 2" id="KW-0238">DNA-binding</keyword>
<dbReference type="EMBL" id="CP090642">
    <property type="protein sequence ID" value="WFN22680.1"/>
    <property type="molecule type" value="Genomic_DNA"/>
</dbReference>
<dbReference type="EMBL" id="JAENIB010000027">
    <property type="protein sequence ID" value="MBK1935169.1"/>
    <property type="molecule type" value="Genomic_DNA"/>
</dbReference>
<evidence type="ECO:0000313" key="6">
    <source>
        <dbReference type="EMBL" id="WFN22680.1"/>
    </source>
</evidence>
<dbReference type="GO" id="GO:0003700">
    <property type="term" value="F:DNA-binding transcription factor activity"/>
    <property type="evidence" value="ECO:0007669"/>
    <property type="project" value="TreeGrafter"/>
</dbReference>
<dbReference type="GeneID" id="93195555"/>
<dbReference type="EMBL" id="JAGEMX010000020">
    <property type="protein sequence ID" value="MBO1834633.1"/>
    <property type="molecule type" value="Genomic_DNA"/>
</dbReference>
<dbReference type="Proteomes" id="UP000611459">
    <property type="component" value="Unassembled WGS sequence"/>
</dbReference>
<organism evidence="4 7">
    <name type="scientific">Burkholderia contaminans</name>
    <dbReference type="NCBI Taxonomy" id="488447"/>
    <lineage>
        <taxon>Bacteria</taxon>
        <taxon>Pseudomonadati</taxon>
        <taxon>Pseudomonadota</taxon>
        <taxon>Betaproteobacteria</taxon>
        <taxon>Burkholderiales</taxon>
        <taxon>Burkholderiaceae</taxon>
        <taxon>Burkholderia</taxon>
        <taxon>Burkholderia cepacia complex</taxon>
    </lineage>
</organism>
<accession>A0A1E3FTH1</accession>
<dbReference type="Proteomes" id="UP001220209">
    <property type="component" value="Chromosome 3"/>
</dbReference>
<feature type="DNA-binding region" description="H-T-H motif" evidence="2">
    <location>
        <begin position="36"/>
        <end position="55"/>
    </location>
</feature>
<reference evidence="6 9" key="3">
    <citation type="submission" date="2021-12" db="EMBL/GenBank/DDBJ databases">
        <title>Genomic and phenotypic characterization of three Burkholderia contaminans isolates recovered from different sources.</title>
        <authorList>
            <person name="Lopez De Volder A."/>
            <person name="Fan Y."/>
            <person name="Nunvar J."/>
            <person name="Herrera T."/>
            <person name="Timp W."/>
            <person name="Degrossi J."/>
        </authorList>
    </citation>
    <scope>NUCLEOTIDE SEQUENCE [LARGE SCALE GENOMIC DNA]</scope>
    <source>
        <strain evidence="6 9">LMG 23361</strain>
    </source>
</reference>
<dbReference type="PANTHER" id="PTHR30055">
    <property type="entry name" value="HTH-TYPE TRANSCRIPTIONAL REGULATOR RUTR"/>
    <property type="match status" value="1"/>
</dbReference>
<dbReference type="PANTHER" id="PTHR30055:SF239">
    <property type="entry name" value="TRANSCRIPTIONAL REGULATORY PROTEIN"/>
    <property type="match status" value="1"/>
</dbReference>
<dbReference type="InterPro" id="IPR009057">
    <property type="entry name" value="Homeodomain-like_sf"/>
</dbReference>
<dbReference type="AlphaFoldDB" id="A0A1E3FTH1"/>
<reference evidence="4" key="1">
    <citation type="submission" date="2021-01" db="EMBL/GenBank/DDBJ databases">
        <title>Outbreak of Burkholderia contaminns endophthalmitis traced to a clinical ventilation system.</title>
        <authorList>
            <person name="Lipuma J."/>
            <person name="Spilker T."/>
            <person name="Kratholm J."/>
        </authorList>
    </citation>
    <scope>NUCLEOTIDE SEQUENCE</scope>
    <source>
        <strain evidence="4">HI4954</strain>
    </source>
</reference>
<proteinExistence type="predicted"/>
<gene>
    <name evidence="5" type="ORF">J4M89_35150</name>
    <name evidence="4" type="ORF">JIN94_35310</name>
    <name evidence="6" type="ORF">LXE91_32395</name>
</gene>
<dbReference type="OrthoDB" id="9798857at2"/>
<dbReference type="Gene3D" id="1.10.357.10">
    <property type="entry name" value="Tetracycline Repressor, domain 2"/>
    <property type="match status" value="1"/>
</dbReference>
<dbReference type="InterPro" id="IPR050109">
    <property type="entry name" value="HTH-type_TetR-like_transc_reg"/>
</dbReference>
<dbReference type="InterPro" id="IPR001647">
    <property type="entry name" value="HTH_TetR"/>
</dbReference>
<dbReference type="SUPFAM" id="SSF46689">
    <property type="entry name" value="Homeodomain-like"/>
    <property type="match status" value="1"/>
</dbReference>
<evidence type="ECO:0000313" key="5">
    <source>
        <dbReference type="EMBL" id="MBO1834633.1"/>
    </source>
</evidence>
<dbReference type="GO" id="GO:0000976">
    <property type="term" value="F:transcription cis-regulatory region binding"/>
    <property type="evidence" value="ECO:0007669"/>
    <property type="project" value="TreeGrafter"/>
</dbReference>
<evidence type="ECO:0000313" key="8">
    <source>
        <dbReference type="Proteomes" id="UP000664048"/>
    </source>
</evidence>
<reference evidence="5 8" key="2">
    <citation type="submission" date="2021-03" db="EMBL/GenBank/DDBJ databases">
        <title>Clinical course, treatment and visual outcome of an outbreak of Burkholderia contaminans endophthalmitis following cataract surgery.</title>
        <authorList>
            <person name="Lind C."/>
            <person name="Olsen K."/>
            <person name="Angelsen N.K."/>
            <person name="Krefting E.A."/>
            <person name="Fossen K."/>
            <person name="Gravningen K."/>
            <person name="Depoorter E."/>
            <person name="Vandamme P."/>
            <person name="Bertelsen G."/>
        </authorList>
    </citation>
    <scope>NUCLEOTIDE SEQUENCE [LARGE SCALE GENOMIC DNA]</scope>
    <source>
        <strain evidence="5 8">51242556</strain>
    </source>
</reference>
<protein>
    <submittedName>
        <fullName evidence="4">Helix-turn-helix transcriptional regulator</fullName>
    </submittedName>
    <submittedName>
        <fullName evidence="6">TetR/AcrR family transcriptional regulator</fullName>
    </submittedName>
</protein>
<evidence type="ECO:0000313" key="4">
    <source>
        <dbReference type="EMBL" id="MBK1935169.1"/>
    </source>
</evidence>